<feature type="transmembrane region" description="Helical" evidence="7">
    <location>
        <begin position="371"/>
        <end position="394"/>
    </location>
</feature>
<feature type="transmembrane region" description="Helical" evidence="7">
    <location>
        <begin position="547"/>
        <end position="567"/>
    </location>
</feature>
<evidence type="ECO:0000256" key="1">
    <source>
        <dbReference type="ARBA" id="ARBA00004651"/>
    </source>
</evidence>
<evidence type="ECO:0000256" key="3">
    <source>
        <dbReference type="ARBA" id="ARBA00022475"/>
    </source>
</evidence>
<feature type="transmembrane region" description="Helical" evidence="7">
    <location>
        <begin position="21"/>
        <end position="39"/>
    </location>
</feature>
<keyword evidence="2 7" id="KW-0813">Transport</keyword>
<keyword evidence="6 7" id="KW-0472">Membrane</keyword>
<evidence type="ECO:0000256" key="2">
    <source>
        <dbReference type="ARBA" id="ARBA00022448"/>
    </source>
</evidence>
<name>A0A2W1J7V6_9CYAN</name>
<feature type="transmembrane region" description="Helical" evidence="7">
    <location>
        <begin position="82"/>
        <end position="108"/>
    </location>
</feature>
<feature type="domain" description="ABC transmembrane type-1" evidence="8">
    <location>
        <begin position="78"/>
        <end position="273"/>
    </location>
</feature>
<dbReference type="SUPFAM" id="SSF161098">
    <property type="entry name" value="MetI-like"/>
    <property type="match status" value="2"/>
</dbReference>
<dbReference type="Pfam" id="PF00528">
    <property type="entry name" value="BPD_transp_1"/>
    <property type="match status" value="2"/>
</dbReference>
<comment type="subcellular location">
    <subcellularLocation>
        <location evidence="1 7">Cell membrane</location>
        <topology evidence="1 7">Multi-pass membrane protein</topology>
    </subcellularLocation>
</comment>
<keyword evidence="4 7" id="KW-0812">Transmembrane</keyword>
<evidence type="ECO:0000256" key="7">
    <source>
        <dbReference type="RuleBase" id="RU363032"/>
    </source>
</evidence>
<feature type="transmembrane region" description="Helical" evidence="7">
    <location>
        <begin position="313"/>
        <end position="333"/>
    </location>
</feature>
<dbReference type="PANTHER" id="PTHR30043">
    <property type="entry name" value="PHOSPHONATES TRANSPORT SYSTEM PERMEASE PROTEIN"/>
    <property type="match status" value="1"/>
</dbReference>
<evidence type="ECO:0000256" key="6">
    <source>
        <dbReference type="ARBA" id="ARBA00023136"/>
    </source>
</evidence>
<comment type="caution">
    <text evidence="9">The sequence shown here is derived from an EMBL/GenBank/DDBJ whole genome shotgun (WGS) entry which is preliminary data.</text>
</comment>
<keyword evidence="10" id="KW-1185">Reference proteome</keyword>
<dbReference type="PANTHER" id="PTHR30043:SF1">
    <property type="entry name" value="ABC TRANSPORT SYSTEM PERMEASE PROTEIN P69"/>
    <property type="match status" value="1"/>
</dbReference>
<evidence type="ECO:0000313" key="10">
    <source>
        <dbReference type="Proteomes" id="UP000248857"/>
    </source>
</evidence>
<evidence type="ECO:0000256" key="4">
    <source>
        <dbReference type="ARBA" id="ARBA00022692"/>
    </source>
</evidence>
<sequence length="574" mass="62288">MSASPPVAKLPARPSLMTRKMLWMAIVVVAIASSLYIASQGQSALINWGGLGQLGEFWQASLTPDLNPEFLGVMGRATLVTFAYAVCGTTLSIGLGFIGGVLTSATWWRTVLPPAAKGGWLGPLIWRLMRLLLAFPRAIHELIWGLFFLSILGLDPVVAVVAIAIPFSAIVAKVFSEILDTTPRAPLNALLNSGASPAAAWLYGLLPQAFPNLLSYASYRFECSLRSAAVLGVIGAGGLGYEIFLSLQSLQYRQLWTGFYALIILNGTVDLWSAWMRQTMGFTSRLDLQTCREISNRPNDLALPHRPNGALSLSWGLITLAIPLCFWGLGIGWERLWSPRTHRLLQEILTDAAPAWPSFYSLQNLLHLSSLTLSMSILAAALAGAGGILLSFPAARTFLLPGGWLYPQGETTRSLGATSLFLCSRLLLLVSRAIPAPIWALVFLFVLFPGVWPGVLALAVHNLGILGRLMAEVNENLDDRPVRALQTLGASPEQIVLYGVLPQNLGRFVAYIFYRWEVCIRETVIVGLVGAGGLGRLMTEQLSSFDYSGLTLTLGCFVLLTFLVDGISQQMRST</sequence>
<feature type="transmembrane region" description="Helical" evidence="7">
    <location>
        <begin position="438"/>
        <end position="460"/>
    </location>
</feature>
<dbReference type="OrthoDB" id="8557224at2"/>
<proteinExistence type="inferred from homology"/>
<dbReference type="EMBL" id="PQWO01000044">
    <property type="protein sequence ID" value="PZD70298.1"/>
    <property type="molecule type" value="Genomic_DNA"/>
</dbReference>
<dbReference type="CDD" id="cd06261">
    <property type="entry name" value="TM_PBP2"/>
    <property type="match status" value="1"/>
</dbReference>
<comment type="similarity">
    <text evidence="7">Belongs to the binding-protein-dependent transport system permease family.</text>
</comment>
<dbReference type="Proteomes" id="UP000248857">
    <property type="component" value="Unassembled WGS sequence"/>
</dbReference>
<evidence type="ECO:0000259" key="8">
    <source>
        <dbReference type="PROSITE" id="PS50928"/>
    </source>
</evidence>
<dbReference type="RefSeq" id="WP_110989133.1">
    <property type="nucleotide sequence ID" value="NZ_CAWNWM010000044.1"/>
</dbReference>
<keyword evidence="3" id="KW-1003">Cell membrane</keyword>
<dbReference type="Gene3D" id="1.10.3720.10">
    <property type="entry name" value="MetI-like"/>
    <property type="match status" value="2"/>
</dbReference>
<dbReference type="GO" id="GO:0005886">
    <property type="term" value="C:plasma membrane"/>
    <property type="evidence" value="ECO:0007669"/>
    <property type="project" value="UniProtKB-SubCell"/>
</dbReference>
<accession>A0A2W1J7V6</accession>
<feature type="transmembrane region" description="Helical" evidence="7">
    <location>
        <begin position="257"/>
        <end position="275"/>
    </location>
</feature>
<keyword evidence="5 7" id="KW-1133">Transmembrane helix</keyword>
<reference evidence="9 10" key="1">
    <citation type="journal article" date="2018" name="Sci. Rep.">
        <title>A novel species of the marine cyanobacterium Acaryochloris with a unique pigment content and lifestyle.</title>
        <authorList>
            <person name="Partensky F."/>
            <person name="Six C."/>
            <person name="Ratin M."/>
            <person name="Garczarek L."/>
            <person name="Vaulot D."/>
            <person name="Probert I."/>
            <person name="Calteau A."/>
            <person name="Gourvil P."/>
            <person name="Marie D."/>
            <person name="Grebert T."/>
            <person name="Bouchier C."/>
            <person name="Le Panse S."/>
            <person name="Gachenot M."/>
            <person name="Rodriguez F."/>
            <person name="Garrido J.L."/>
        </authorList>
    </citation>
    <scope>NUCLEOTIDE SEQUENCE [LARGE SCALE GENOMIC DNA]</scope>
    <source>
        <strain evidence="9 10">RCC1774</strain>
    </source>
</reference>
<dbReference type="AlphaFoldDB" id="A0A2W1J7V6"/>
<evidence type="ECO:0000256" key="5">
    <source>
        <dbReference type="ARBA" id="ARBA00022989"/>
    </source>
</evidence>
<gene>
    <name evidence="9" type="primary">phnE_9</name>
    <name evidence="9" type="ORF">C1752_14299</name>
</gene>
<feature type="domain" description="ABC transmembrane type-1" evidence="8">
    <location>
        <begin position="369"/>
        <end position="568"/>
    </location>
</feature>
<dbReference type="GO" id="GO:0055085">
    <property type="term" value="P:transmembrane transport"/>
    <property type="evidence" value="ECO:0007669"/>
    <property type="project" value="InterPro"/>
</dbReference>
<dbReference type="PROSITE" id="PS50928">
    <property type="entry name" value="ABC_TM1"/>
    <property type="match status" value="2"/>
</dbReference>
<dbReference type="InterPro" id="IPR035906">
    <property type="entry name" value="MetI-like_sf"/>
</dbReference>
<dbReference type="InterPro" id="IPR000515">
    <property type="entry name" value="MetI-like"/>
</dbReference>
<evidence type="ECO:0000313" key="9">
    <source>
        <dbReference type="EMBL" id="PZD70298.1"/>
    </source>
</evidence>
<organism evidence="9 10">
    <name type="scientific">Acaryochloris thomasi RCC1774</name>
    <dbReference type="NCBI Taxonomy" id="1764569"/>
    <lineage>
        <taxon>Bacteria</taxon>
        <taxon>Bacillati</taxon>
        <taxon>Cyanobacteriota</taxon>
        <taxon>Cyanophyceae</taxon>
        <taxon>Acaryochloridales</taxon>
        <taxon>Acaryochloridaceae</taxon>
        <taxon>Acaryochloris</taxon>
        <taxon>Acaryochloris thomasi</taxon>
    </lineage>
</organism>
<feature type="transmembrane region" description="Helical" evidence="7">
    <location>
        <begin position="226"/>
        <end position="245"/>
    </location>
</feature>
<protein>
    <submittedName>
        <fullName evidence="9">Phosphate-import permease protein PhnE</fullName>
    </submittedName>
</protein>